<keyword evidence="2" id="KW-1133">Transmembrane helix</keyword>
<keyword evidence="2" id="KW-0472">Membrane</keyword>
<name>A0A812KXN7_9DINO</name>
<accession>A0A812KXN7</accession>
<dbReference type="OrthoDB" id="10338590at2759"/>
<feature type="transmembrane region" description="Helical" evidence="2">
    <location>
        <begin position="117"/>
        <end position="135"/>
    </location>
</feature>
<feature type="transmembrane region" description="Helical" evidence="2">
    <location>
        <begin position="91"/>
        <end position="111"/>
    </location>
</feature>
<reference evidence="3" key="1">
    <citation type="submission" date="2021-02" db="EMBL/GenBank/DDBJ databases">
        <authorList>
            <person name="Dougan E. K."/>
            <person name="Rhodes N."/>
            <person name="Thang M."/>
            <person name="Chan C."/>
        </authorList>
    </citation>
    <scope>NUCLEOTIDE SEQUENCE</scope>
</reference>
<feature type="compositionally biased region" description="Basic and acidic residues" evidence="1">
    <location>
        <begin position="52"/>
        <end position="69"/>
    </location>
</feature>
<keyword evidence="2" id="KW-0812">Transmembrane</keyword>
<keyword evidence="4" id="KW-1185">Reference proteome</keyword>
<evidence type="ECO:0000313" key="3">
    <source>
        <dbReference type="EMBL" id="CAE7235540.1"/>
    </source>
</evidence>
<protein>
    <submittedName>
        <fullName evidence="3">Uncharacterized protein</fullName>
    </submittedName>
</protein>
<sequence length="150" mass="16097">MAEGHVAWPFLSFSMGTCLPEASSEPALRQWRCKRLAEESSSWAAAKRRKHTADGGHWKDGLKPQEAERSDELKTGLAAFGAFGESCVADLSAVTFLTLTALVAAGVFILICISSSLVLAVLCSCVCLLLSMLALSNHVLFMTYEGAWAV</sequence>
<dbReference type="EMBL" id="CAJNDS010000812">
    <property type="protein sequence ID" value="CAE7235540.1"/>
    <property type="molecule type" value="Genomic_DNA"/>
</dbReference>
<evidence type="ECO:0000256" key="2">
    <source>
        <dbReference type="SAM" id="Phobius"/>
    </source>
</evidence>
<proteinExistence type="predicted"/>
<evidence type="ECO:0000313" key="4">
    <source>
        <dbReference type="Proteomes" id="UP000604046"/>
    </source>
</evidence>
<comment type="caution">
    <text evidence="3">The sequence shown here is derived from an EMBL/GenBank/DDBJ whole genome shotgun (WGS) entry which is preliminary data.</text>
</comment>
<evidence type="ECO:0000256" key="1">
    <source>
        <dbReference type="SAM" id="MobiDB-lite"/>
    </source>
</evidence>
<feature type="region of interest" description="Disordered" evidence="1">
    <location>
        <begin position="48"/>
        <end position="69"/>
    </location>
</feature>
<dbReference type="Proteomes" id="UP000604046">
    <property type="component" value="Unassembled WGS sequence"/>
</dbReference>
<gene>
    <name evidence="3" type="ORF">SNAT2548_LOCUS10057</name>
</gene>
<dbReference type="AlphaFoldDB" id="A0A812KXN7"/>
<organism evidence="3 4">
    <name type="scientific">Symbiodinium natans</name>
    <dbReference type="NCBI Taxonomy" id="878477"/>
    <lineage>
        <taxon>Eukaryota</taxon>
        <taxon>Sar</taxon>
        <taxon>Alveolata</taxon>
        <taxon>Dinophyceae</taxon>
        <taxon>Suessiales</taxon>
        <taxon>Symbiodiniaceae</taxon>
        <taxon>Symbiodinium</taxon>
    </lineage>
</organism>